<evidence type="ECO:0000256" key="4">
    <source>
        <dbReference type="RuleBase" id="RU362116"/>
    </source>
</evidence>
<comment type="similarity">
    <text evidence="2 4">Belongs to the flagella basal body rod proteins family.</text>
</comment>
<gene>
    <name evidence="8" type="primary">flgG_2</name>
    <name evidence="8" type="ORF">CA13_40820</name>
</gene>
<dbReference type="SUPFAM" id="SSF117143">
    <property type="entry name" value="Flagellar hook protein flgE"/>
    <property type="match status" value="1"/>
</dbReference>
<dbReference type="Pfam" id="PF06429">
    <property type="entry name" value="Flg_bbr_C"/>
    <property type="match status" value="1"/>
</dbReference>
<dbReference type="RefSeq" id="WP_146399222.1">
    <property type="nucleotide sequence ID" value="NZ_SJPJ01000001.1"/>
</dbReference>
<dbReference type="PANTHER" id="PTHR30435">
    <property type="entry name" value="FLAGELLAR PROTEIN"/>
    <property type="match status" value="1"/>
</dbReference>
<evidence type="ECO:0000313" key="8">
    <source>
        <dbReference type="EMBL" id="TWT82619.1"/>
    </source>
</evidence>
<dbReference type="OrthoDB" id="9804559at2"/>
<evidence type="ECO:0000259" key="5">
    <source>
        <dbReference type="Pfam" id="PF00460"/>
    </source>
</evidence>
<dbReference type="Proteomes" id="UP000315010">
    <property type="component" value="Unassembled WGS sequence"/>
</dbReference>
<evidence type="ECO:0000256" key="1">
    <source>
        <dbReference type="ARBA" id="ARBA00004117"/>
    </source>
</evidence>
<reference evidence="8 9" key="1">
    <citation type="submission" date="2019-02" db="EMBL/GenBank/DDBJ databases">
        <title>Deep-cultivation of Planctomycetes and their phenomic and genomic characterization uncovers novel biology.</title>
        <authorList>
            <person name="Wiegand S."/>
            <person name="Jogler M."/>
            <person name="Boedeker C."/>
            <person name="Pinto D."/>
            <person name="Vollmers J."/>
            <person name="Rivas-Marin E."/>
            <person name="Kohn T."/>
            <person name="Peeters S.H."/>
            <person name="Heuer A."/>
            <person name="Rast P."/>
            <person name="Oberbeckmann S."/>
            <person name="Bunk B."/>
            <person name="Jeske O."/>
            <person name="Meyerdierks A."/>
            <person name="Storesund J.E."/>
            <person name="Kallscheuer N."/>
            <person name="Luecker S."/>
            <person name="Lage O.M."/>
            <person name="Pohl T."/>
            <person name="Merkel B.J."/>
            <person name="Hornburger P."/>
            <person name="Mueller R.-W."/>
            <person name="Bruemmer F."/>
            <person name="Labrenz M."/>
            <person name="Spormann A.M."/>
            <person name="Op Den Camp H."/>
            <person name="Overmann J."/>
            <person name="Amann R."/>
            <person name="Jetten M.S.M."/>
            <person name="Mascher T."/>
            <person name="Medema M.H."/>
            <person name="Devos D.P."/>
            <person name="Kaster A.-K."/>
            <person name="Ovreas L."/>
            <person name="Rohde M."/>
            <person name="Galperin M.Y."/>
            <person name="Jogler C."/>
        </authorList>
    </citation>
    <scope>NUCLEOTIDE SEQUENCE [LARGE SCALE GENOMIC DNA]</scope>
    <source>
        <strain evidence="8 9">CA13</strain>
    </source>
</reference>
<sequence>MPYGVYLSASGAHAQSHRLQVLSNNLANTQTPGFKPQQTILQARFAELIEEGEVQPGLGGADDIGGGVTIQHAQTQFDQGPLKRTGNQTDFAINDAESFFVVQRGDEQFLTRAGEFIFDSRGRMITPTGDQVLGSDGQTIQIESGIPYQVAPEGRIHQGGNRHEIMLAKPKNMGDLAHVGGNLFKPLADFDLVPGDQRKVVAGELEQSSVSPTMAMMELIETSRAYEANVRMIQNQDSVMGSLISRVLQS</sequence>
<dbReference type="EMBL" id="SJPJ01000001">
    <property type="protein sequence ID" value="TWT82619.1"/>
    <property type="molecule type" value="Genomic_DNA"/>
</dbReference>
<dbReference type="AlphaFoldDB" id="A0A5C5Z5F5"/>
<dbReference type="PANTHER" id="PTHR30435:SF19">
    <property type="entry name" value="FLAGELLAR BASAL-BODY ROD PROTEIN FLGG"/>
    <property type="match status" value="1"/>
</dbReference>
<dbReference type="GO" id="GO:0071978">
    <property type="term" value="P:bacterial-type flagellum-dependent swarming motility"/>
    <property type="evidence" value="ECO:0007669"/>
    <property type="project" value="TreeGrafter"/>
</dbReference>
<evidence type="ECO:0000259" key="7">
    <source>
        <dbReference type="Pfam" id="PF22692"/>
    </source>
</evidence>
<dbReference type="Pfam" id="PF00460">
    <property type="entry name" value="Flg_bb_rod"/>
    <property type="match status" value="1"/>
</dbReference>
<keyword evidence="8" id="KW-0966">Cell projection</keyword>
<comment type="subcellular location">
    <subcellularLocation>
        <location evidence="1 4">Bacterial flagellum basal body</location>
    </subcellularLocation>
</comment>
<evidence type="ECO:0000259" key="6">
    <source>
        <dbReference type="Pfam" id="PF06429"/>
    </source>
</evidence>
<protein>
    <submittedName>
        <fullName evidence="8">Flagellar basal-body rod protein FlgG</fullName>
    </submittedName>
</protein>
<organism evidence="8 9">
    <name type="scientific">Novipirellula herctigrandis</name>
    <dbReference type="NCBI Taxonomy" id="2527986"/>
    <lineage>
        <taxon>Bacteria</taxon>
        <taxon>Pseudomonadati</taxon>
        <taxon>Planctomycetota</taxon>
        <taxon>Planctomycetia</taxon>
        <taxon>Pirellulales</taxon>
        <taxon>Pirellulaceae</taxon>
        <taxon>Novipirellula</taxon>
    </lineage>
</organism>
<dbReference type="InterPro" id="IPR001444">
    <property type="entry name" value="Flag_bb_rod_N"/>
</dbReference>
<feature type="domain" description="Flagellar basal body rod protein N-terminal" evidence="5">
    <location>
        <begin position="8"/>
        <end position="35"/>
    </location>
</feature>
<dbReference type="InterPro" id="IPR010930">
    <property type="entry name" value="Flg_bb/hook_C_dom"/>
</dbReference>
<keyword evidence="9" id="KW-1185">Reference proteome</keyword>
<feature type="domain" description="Flagellar hook protein FlgE/F/G-like D1" evidence="7">
    <location>
        <begin position="97"/>
        <end position="151"/>
    </location>
</feature>
<keyword evidence="8" id="KW-0282">Flagellum</keyword>
<name>A0A5C5Z5F5_9BACT</name>
<keyword evidence="8" id="KW-0969">Cilium</keyword>
<dbReference type="InterPro" id="IPR053967">
    <property type="entry name" value="LlgE_F_G-like_D1"/>
</dbReference>
<proteinExistence type="inferred from homology"/>
<dbReference type="GO" id="GO:0009425">
    <property type="term" value="C:bacterial-type flagellum basal body"/>
    <property type="evidence" value="ECO:0007669"/>
    <property type="project" value="UniProtKB-SubCell"/>
</dbReference>
<dbReference type="InterPro" id="IPR020013">
    <property type="entry name" value="Flagellar_FlgE/F/G"/>
</dbReference>
<dbReference type="InterPro" id="IPR037925">
    <property type="entry name" value="FlgE/F/G-like"/>
</dbReference>
<dbReference type="NCBIfam" id="TIGR03506">
    <property type="entry name" value="FlgEFG_subfam"/>
    <property type="match status" value="1"/>
</dbReference>
<evidence type="ECO:0000256" key="3">
    <source>
        <dbReference type="ARBA" id="ARBA00023143"/>
    </source>
</evidence>
<evidence type="ECO:0000256" key="2">
    <source>
        <dbReference type="ARBA" id="ARBA00009677"/>
    </source>
</evidence>
<feature type="domain" description="Flagellar basal-body/hook protein C-terminal" evidence="6">
    <location>
        <begin position="202"/>
        <end position="245"/>
    </location>
</feature>
<dbReference type="Pfam" id="PF22692">
    <property type="entry name" value="LlgE_F_G_D1"/>
    <property type="match status" value="1"/>
</dbReference>
<comment type="caution">
    <text evidence="8">The sequence shown here is derived from an EMBL/GenBank/DDBJ whole genome shotgun (WGS) entry which is preliminary data.</text>
</comment>
<keyword evidence="3 4" id="KW-0975">Bacterial flagellum</keyword>
<evidence type="ECO:0000313" key="9">
    <source>
        <dbReference type="Proteomes" id="UP000315010"/>
    </source>
</evidence>
<accession>A0A5C5Z5F5</accession>